<comment type="caution">
    <text evidence="8">The sequence shown here is derived from an EMBL/GenBank/DDBJ whole genome shotgun (WGS) entry which is preliminary data.</text>
</comment>
<evidence type="ECO:0000256" key="1">
    <source>
        <dbReference type="ARBA" id="ARBA00004141"/>
    </source>
</evidence>
<feature type="transmembrane region" description="Helical" evidence="6">
    <location>
        <begin position="206"/>
        <end position="224"/>
    </location>
</feature>
<feature type="transmembrane region" description="Helical" evidence="6">
    <location>
        <begin position="27"/>
        <end position="50"/>
    </location>
</feature>
<keyword evidence="5 6" id="KW-0472">Membrane</keyword>
<dbReference type="Gene3D" id="1.20.144.10">
    <property type="entry name" value="Phosphatidic acid phosphatase type 2/haloperoxidase"/>
    <property type="match status" value="1"/>
</dbReference>
<proteinExistence type="inferred from homology"/>
<evidence type="ECO:0000256" key="3">
    <source>
        <dbReference type="ARBA" id="ARBA00022692"/>
    </source>
</evidence>
<reference evidence="8 9" key="1">
    <citation type="submission" date="2017-09" db="EMBL/GenBank/DDBJ databases">
        <title>Genome sequencing of Besnoitia besnoiti strain Bb-Ger1.</title>
        <authorList>
            <person name="Schares G."/>
            <person name="Venepally P."/>
            <person name="Lorenzi H.A."/>
        </authorList>
    </citation>
    <scope>NUCLEOTIDE SEQUENCE [LARGE SCALE GENOMIC DNA]</scope>
    <source>
        <strain evidence="8 9">Bb-Ger1</strain>
    </source>
</reference>
<gene>
    <name evidence="8" type="ORF">BESB_005810</name>
</gene>
<dbReference type="InterPro" id="IPR000326">
    <property type="entry name" value="PAP2/HPO"/>
</dbReference>
<dbReference type="SMART" id="SM00014">
    <property type="entry name" value="acidPPc"/>
    <property type="match status" value="1"/>
</dbReference>
<dbReference type="GO" id="GO:0006644">
    <property type="term" value="P:phospholipid metabolic process"/>
    <property type="evidence" value="ECO:0007669"/>
    <property type="project" value="InterPro"/>
</dbReference>
<dbReference type="Proteomes" id="UP000224006">
    <property type="component" value="Chromosome I"/>
</dbReference>
<sequence length="319" mass="34606">MGNSGGEATGPLTPAVTDDGVKAKMQLVVVILQILGVFGVAGYCAFASVVDPVSVGFFCNDDSIRFPLLPQTVPALEASMIVILIPTVLIILVDTTTWVMYGERFGRYVNLVFCRPSSILALYYQSLGGFVFAMLSCYAITFTAKISVGRLRPHFLSVCQPDWKDITCSDASGFLYVDNFVCLGTDKAAIKEARVSFPSSHSSSSMCAMLYLVLYLQSRLVWLSRSGVKPSPVASKFTETLWGIIKLLCPFVQLVAFGGAFFIGMSRIKDKFHHPSDVITGFAIGATTAVFTFFYIAGLGSYSKGSAKEGQEEELEEDV</sequence>
<evidence type="ECO:0000256" key="2">
    <source>
        <dbReference type="ARBA" id="ARBA00008816"/>
    </source>
</evidence>
<dbReference type="OrthoDB" id="328563at2759"/>
<dbReference type="VEuPathDB" id="ToxoDB:BESB_005810"/>
<evidence type="ECO:0000313" key="8">
    <source>
        <dbReference type="EMBL" id="PFH38240.1"/>
    </source>
</evidence>
<keyword evidence="4 6" id="KW-1133">Transmembrane helix</keyword>
<evidence type="ECO:0000256" key="4">
    <source>
        <dbReference type="ARBA" id="ARBA00022989"/>
    </source>
</evidence>
<feature type="transmembrane region" description="Helical" evidence="6">
    <location>
        <begin position="75"/>
        <end position="93"/>
    </location>
</feature>
<name>A0A2A9MQE3_BESBE</name>
<dbReference type="KEGG" id="bbes:BESB_005810"/>
<keyword evidence="9" id="KW-1185">Reference proteome</keyword>
<organism evidence="8 9">
    <name type="scientific">Besnoitia besnoiti</name>
    <name type="common">Apicomplexan protozoan</name>
    <dbReference type="NCBI Taxonomy" id="94643"/>
    <lineage>
        <taxon>Eukaryota</taxon>
        <taxon>Sar</taxon>
        <taxon>Alveolata</taxon>
        <taxon>Apicomplexa</taxon>
        <taxon>Conoidasida</taxon>
        <taxon>Coccidia</taxon>
        <taxon>Eucoccidiorida</taxon>
        <taxon>Eimeriorina</taxon>
        <taxon>Sarcocystidae</taxon>
        <taxon>Besnoitia</taxon>
    </lineage>
</organism>
<feature type="transmembrane region" description="Helical" evidence="6">
    <location>
        <begin position="278"/>
        <end position="297"/>
    </location>
</feature>
<evidence type="ECO:0000256" key="5">
    <source>
        <dbReference type="ARBA" id="ARBA00023136"/>
    </source>
</evidence>
<dbReference type="GO" id="GO:0046839">
    <property type="term" value="P:phospholipid dephosphorylation"/>
    <property type="evidence" value="ECO:0007669"/>
    <property type="project" value="TreeGrafter"/>
</dbReference>
<protein>
    <submittedName>
        <fullName evidence="8">PAP2 superfamily protein</fullName>
    </submittedName>
</protein>
<dbReference type="InterPro" id="IPR036938">
    <property type="entry name" value="PAP2/HPO_sf"/>
</dbReference>
<dbReference type="STRING" id="94643.A0A2A9MQE3"/>
<dbReference type="PANTHER" id="PTHR10165:SF103">
    <property type="entry name" value="PHOSPHOLIPID PHOSPHATASE HOMOLOG 1.2 HOMOLOG"/>
    <property type="match status" value="1"/>
</dbReference>
<dbReference type="SUPFAM" id="SSF48317">
    <property type="entry name" value="Acid phosphatase/Vanadium-dependent haloperoxidase"/>
    <property type="match status" value="1"/>
</dbReference>
<dbReference type="GeneID" id="40305644"/>
<dbReference type="RefSeq" id="XP_029222249.1">
    <property type="nucleotide sequence ID" value="XM_029359336.1"/>
</dbReference>
<dbReference type="GO" id="GO:0005886">
    <property type="term" value="C:plasma membrane"/>
    <property type="evidence" value="ECO:0007669"/>
    <property type="project" value="TreeGrafter"/>
</dbReference>
<dbReference type="PANTHER" id="PTHR10165">
    <property type="entry name" value="LIPID PHOSPHATE PHOSPHATASE"/>
    <property type="match status" value="1"/>
</dbReference>
<dbReference type="InterPro" id="IPR043216">
    <property type="entry name" value="PAP-like"/>
</dbReference>
<accession>A0A2A9MQE3</accession>
<keyword evidence="3 6" id="KW-0812">Transmembrane</keyword>
<evidence type="ECO:0000256" key="6">
    <source>
        <dbReference type="SAM" id="Phobius"/>
    </source>
</evidence>
<feature type="transmembrane region" description="Helical" evidence="6">
    <location>
        <begin position="244"/>
        <end position="266"/>
    </location>
</feature>
<dbReference type="Pfam" id="PF01569">
    <property type="entry name" value="PAP2"/>
    <property type="match status" value="1"/>
</dbReference>
<evidence type="ECO:0000313" key="9">
    <source>
        <dbReference type="Proteomes" id="UP000224006"/>
    </source>
</evidence>
<feature type="transmembrane region" description="Helical" evidence="6">
    <location>
        <begin position="130"/>
        <end position="148"/>
    </location>
</feature>
<comment type="similarity">
    <text evidence="2">Belongs to the PA-phosphatase related phosphoesterase family.</text>
</comment>
<dbReference type="GO" id="GO:0008195">
    <property type="term" value="F:phosphatidate phosphatase activity"/>
    <property type="evidence" value="ECO:0007669"/>
    <property type="project" value="TreeGrafter"/>
</dbReference>
<evidence type="ECO:0000259" key="7">
    <source>
        <dbReference type="SMART" id="SM00014"/>
    </source>
</evidence>
<comment type="subcellular location">
    <subcellularLocation>
        <location evidence="1">Membrane</location>
        <topology evidence="1">Multi-pass membrane protein</topology>
    </subcellularLocation>
</comment>
<dbReference type="EMBL" id="NWUJ01000001">
    <property type="protein sequence ID" value="PFH38240.1"/>
    <property type="molecule type" value="Genomic_DNA"/>
</dbReference>
<feature type="domain" description="Phosphatidic acid phosphatase type 2/haloperoxidase" evidence="7">
    <location>
        <begin position="127"/>
        <end position="293"/>
    </location>
</feature>
<dbReference type="GO" id="GO:0007165">
    <property type="term" value="P:signal transduction"/>
    <property type="evidence" value="ECO:0007669"/>
    <property type="project" value="TreeGrafter"/>
</dbReference>
<dbReference type="AlphaFoldDB" id="A0A2A9MQE3"/>